<evidence type="ECO:0000256" key="2">
    <source>
        <dbReference type="ARBA" id="ARBA00012379"/>
    </source>
</evidence>
<dbReference type="RefSeq" id="YP_009620589.1">
    <property type="nucleotide sequence ID" value="NC_042090.1"/>
</dbReference>
<name>A0A2H4PRH5_9CAUD</name>
<dbReference type="SUPFAM" id="SSF51283">
    <property type="entry name" value="dUTPase-like"/>
    <property type="match status" value="1"/>
</dbReference>
<dbReference type="GO" id="GO:0046081">
    <property type="term" value="P:dUTP catabolic process"/>
    <property type="evidence" value="ECO:0007669"/>
    <property type="project" value="InterPro"/>
</dbReference>
<dbReference type="KEGG" id="vg:40097242"/>
<accession>A0A2H4PRH5</accession>
<dbReference type="GO" id="GO:0006226">
    <property type="term" value="P:dUMP biosynthetic process"/>
    <property type="evidence" value="ECO:0007669"/>
    <property type="project" value="InterPro"/>
</dbReference>
<protein>
    <recommendedName>
        <fullName evidence="2">dUTP diphosphatase</fullName>
        <ecNumber evidence="2">3.6.1.23</ecNumber>
    </recommendedName>
</protein>
<dbReference type="EMBL" id="MG030347">
    <property type="protein sequence ID" value="ATW69905.1"/>
    <property type="molecule type" value="Genomic_DNA"/>
</dbReference>
<feature type="domain" description="dUTPase-like" evidence="5">
    <location>
        <begin position="37"/>
        <end position="151"/>
    </location>
</feature>
<proteinExistence type="inferred from homology"/>
<reference evidence="7" key="1">
    <citation type="submission" date="2017-10" db="EMBL/GenBank/DDBJ databases">
        <title>Isolation and characterization of a group of new proteus bacteriophages.</title>
        <authorList>
            <person name="Kozlova Y.N."/>
            <person name="Morozova V.V."/>
            <person name="Babkin I.V."/>
            <person name="Tikunova N.V."/>
            <person name="Bokovaya O.V."/>
            <person name="Shedko E.D."/>
        </authorList>
    </citation>
    <scope>NUCLEOTIDE SEQUENCE [LARGE SCALE GENOMIC DNA]</scope>
</reference>
<evidence type="ECO:0000256" key="1">
    <source>
        <dbReference type="ARBA" id="ARBA00006581"/>
    </source>
</evidence>
<keyword evidence="3 6" id="KW-0378">Hydrolase</keyword>
<dbReference type="GO" id="GO:0000287">
    <property type="term" value="F:magnesium ion binding"/>
    <property type="evidence" value="ECO:0007669"/>
    <property type="project" value="InterPro"/>
</dbReference>
<dbReference type="InterPro" id="IPR008181">
    <property type="entry name" value="dUTPase"/>
</dbReference>
<sequence>MIRMHLKNEKCKPHIGSAGAAAIDLRIELGDERNPSSEMVVLSPGQSISRTTGVSVEIPEGWCAMIIPRSGLGTKGIEIMNTVGLIDSDYRGEIGITVRNKGKEDIVIGNYDRIAQMVIVPHMNPHCVEYVSDISELSDTARGASGFGSSGVK</sequence>
<dbReference type="OrthoDB" id="12539at10239"/>
<dbReference type="NCBIfam" id="TIGR00576">
    <property type="entry name" value="dut"/>
    <property type="match status" value="1"/>
</dbReference>
<dbReference type="InterPro" id="IPR029054">
    <property type="entry name" value="dUTPase-like"/>
</dbReference>
<keyword evidence="7" id="KW-1185">Reference proteome</keyword>
<evidence type="ECO:0000259" key="5">
    <source>
        <dbReference type="Pfam" id="PF00692"/>
    </source>
</evidence>
<dbReference type="InterPro" id="IPR036157">
    <property type="entry name" value="dUTPase-like_sf"/>
</dbReference>
<evidence type="ECO:0000313" key="6">
    <source>
        <dbReference type="EMBL" id="ATW69905.1"/>
    </source>
</evidence>
<dbReference type="GeneID" id="40097242"/>
<dbReference type="PANTHER" id="PTHR11241">
    <property type="entry name" value="DEOXYURIDINE 5'-TRIPHOSPHATE NUCLEOTIDOHYDROLASE"/>
    <property type="match status" value="1"/>
</dbReference>
<evidence type="ECO:0000313" key="7">
    <source>
        <dbReference type="Proteomes" id="UP000241842"/>
    </source>
</evidence>
<dbReference type="PANTHER" id="PTHR11241:SF0">
    <property type="entry name" value="DEOXYURIDINE 5'-TRIPHOSPHATE NUCLEOTIDOHYDROLASE"/>
    <property type="match status" value="1"/>
</dbReference>
<comment type="similarity">
    <text evidence="1">Belongs to the dUTPase family.</text>
</comment>
<dbReference type="CDD" id="cd07557">
    <property type="entry name" value="trimeric_dUTPase"/>
    <property type="match status" value="1"/>
</dbReference>
<dbReference type="NCBIfam" id="NF001862">
    <property type="entry name" value="PRK00601.1"/>
    <property type="match status" value="1"/>
</dbReference>
<evidence type="ECO:0000256" key="3">
    <source>
        <dbReference type="ARBA" id="ARBA00022801"/>
    </source>
</evidence>
<keyword evidence="4" id="KW-0546">Nucleotide metabolism</keyword>
<dbReference type="GO" id="GO:0004170">
    <property type="term" value="F:dUTP diphosphatase activity"/>
    <property type="evidence" value="ECO:0007669"/>
    <property type="project" value="UniProtKB-EC"/>
</dbReference>
<dbReference type="Proteomes" id="UP000241842">
    <property type="component" value="Segment"/>
</dbReference>
<dbReference type="EC" id="3.6.1.23" evidence="2"/>
<dbReference type="Gene3D" id="2.70.40.10">
    <property type="match status" value="1"/>
</dbReference>
<dbReference type="Pfam" id="PF00692">
    <property type="entry name" value="dUTPase"/>
    <property type="match status" value="1"/>
</dbReference>
<dbReference type="InterPro" id="IPR033704">
    <property type="entry name" value="dUTPase_trimeric"/>
</dbReference>
<evidence type="ECO:0000256" key="4">
    <source>
        <dbReference type="ARBA" id="ARBA00023080"/>
    </source>
</evidence>
<organism evidence="6 7">
    <name type="scientific">Proteus phage PM135</name>
    <dbReference type="NCBI Taxonomy" id="2048008"/>
    <lineage>
        <taxon>Viruses</taxon>
        <taxon>Duplodnaviria</taxon>
        <taxon>Heunggongvirae</taxon>
        <taxon>Uroviricota</taxon>
        <taxon>Caudoviricetes</taxon>
        <taxon>Demerecviridae</taxon>
        <taxon>Novosibvirus</taxon>
        <taxon>Novosibvirus PM135</taxon>
    </lineage>
</organism>